<evidence type="ECO:0008006" key="3">
    <source>
        <dbReference type="Google" id="ProtNLM"/>
    </source>
</evidence>
<organism evidence="1 2">
    <name type="scientific">Pseudomonas kilonensis</name>
    <dbReference type="NCBI Taxonomy" id="132476"/>
    <lineage>
        <taxon>Bacteria</taxon>
        <taxon>Pseudomonadati</taxon>
        <taxon>Pseudomonadota</taxon>
        <taxon>Gammaproteobacteria</taxon>
        <taxon>Pseudomonadales</taxon>
        <taxon>Pseudomonadaceae</taxon>
        <taxon>Pseudomonas</taxon>
    </lineage>
</organism>
<comment type="caution">
    <text evidence="1">The sequence shown here is derived from an EMBL/GenBank/DDBJ whole genome shotgun (WGS) entry which is preliminary data.</text>
</comment>
<evidence type="ECO:0000313" key="2">
    <source>
        <dbReference type="Proteomes" id="UP000033662"/>
    </source>
</evidence>
<sequence length="261" mass="29393">MGFVKTPEEVKEIQALLSKGRFTVESVSIEFETTFEFLRKVLPPCFELPEKPTAIANVSRWQSALCGEFDCGVIYLNCCYKEFTGTTMLTLFVSGDMPVTIGREMWGEGKKLASSQLYFDGNDAYGYTERNGVRLIEISAEFGPELGPLEASNYDFEIKAQPHVTGIGLQNDVVLNCMKTEESYRSTRVGKGTLKLNGSQMDPLDTIPIVSVGEAFYAEGASSWTVPWFDELPDRDAYVPFIYGQKYDDFRFFPKPKRFAE</sequence>
<gene>
    <name evidence="1" type="ORF">VP02_00520</name>
</gene>
<dbReference type="PATRIC" id="fig|132476.4.peg.114"/>
<dbReference type="OrthoDB" id="1633687at2"/>
<dbReference type="SUPFAM" id="SSF160104">
    <property type="entry name" value="Acetoacetate decarboxylase-like"/>
    <property type="match status" value="1"/>
</dbReference>
<dbReference type="InterPro" id="IPR010451">
    <property type="entry name" value="Acetoacetate_decarboxylase"/>
</dbReference>
<dbReference type="EMBL" id="JZXC01000001">
    <property type="protein sequence ID" value="KKA09882.1"/>
    <property type="molecule type" value="Genomic_DNA"/>
</dbReference>
<evidence type="ECO:0000313" key="1">
    <source>
        <dbReference type="EMBL" id="KKA09882.1"/>
    </source>
</evidence>
<protein>
    <recommendedName>
        <fullName evidence="3">Acetoacetate decarboxylase</fullName>
    </recommendedName>
</protein>
<dbReference type="GO" id="GO:0016829">
    <property type="term" value="F:lyase activity"/>
    <property type="evidence" value="ECO:0007669"/>
    <property type="project" value="InterPro"/>
</dbReference>
<dbReference type="Pfam" id="PF06314">
    <property type="entry name" value="ADC"/>
    <property type="match status" value="1"/>
</dbReference>
<reference evidence="1 2" key="1">
    <citation type="submission" date="2015-03" db="EMBL/GenBank/DDBJ databases">
        <title>Pseudomonas fluorescens 1855-344 Genome sequencing and assembly.</title>
        <authorList>
            <person name="Eng W.W.H."/>
            <person name="Gan H.M."/>
            <person name="Savka M.A."/>
        </authorList>
    </citation>
    <scope>NUCLEOTIDE SEQUENCE [LARGE SCALE GENOMIC DNA]</scope>
    <source>
        <strain evidence="1 2">1855-344</strain>
    </source>
</reference>
<dbReference type="AlphaFoldDB" id="A0A0F4XVH6"/>
<accession>A0A0F4XVH6</accession>
<proteinExistence type="predicted"/>
<dbReference type="Proteomes" id="UP000033662">
    <property type="component" value="Unassembled WGS sequence"/>
</dbReference>
<dbReference type="InterPro" id="IPR023375">
    <property type="entry name" value="ADC_dom_sf"/>
</dbReference>
<name>A0A0F4XVH6_9PSED</name>
<dbReference type="Gene3D" id="2.40.400.10">
    <property type="entry name" value="Acetoacetate decarboxylase-like"/>
    <property type="match status" value="1"/>
</dbReference>